<dbReference type="GO" id="GO:0005762">
    <property type="term" value="C:mitochondrial large ribosomal subunit"/>
    <property type="evidence" value="ECO:0007669"/>
    <property type="project" value="TreeGrafter"/>
</dbReference>
<comment type="caution">
    <text evidence="8">The sequence shown here is derived from an EMBL/GenBank/DDBJ whole genome shotgun (WGS) entry which is preliminary data.</text>
</comment>
<proteinExistence type="inferred from homology"/>
<dbReference type="GO" id="GO:0003735">
    <property type="term" value="F:structural constituent of ribosome"/>
    <property type="evidence" value="ECO:0007669"/>
    <property type="project" value="InterPro"/>
</dbReference>
<protein>
    <recommendedName>
        <fullName evidence="7">Large ribosomal subunit protein bL32m</fullName>
    </recommendedName>
</protein>
<keyword evidence="4" id="KW-0689">Ribosomal protein</keyword>
<evidence type="ECO:0000256" key="3">
    <source>
        <dbReference type="ARBA" id="ARBA00022946"/>
    </source>
</evidence>
<keyword evidence="9" id="KW-1185">Reference proteome</keyword>
<name>A0A9W8AD34_9FUNG</name>
<evidence type="ECO:0000313" key="8">
    <source>
        <dbReference type="EMBL" id="KAJ1928493.1"/>
    </source>
</evidence>
<organism evidence="8 9">
    <name type="scientific">Tieghemiomyces parasiticus</name>
    <dbReference type="NCBI Taxonomy" id="78921"/>
    <lineage>
        <taxon>Eukaryota</taxon>
        <taxon>Fungi</taxon>
        <taxon>Fungi incertae sedis</taxon>
        <taxon>Zoopagomycota</taxon>
        <taxon>Kickxellomycotina</taxon>
        <taxon>Dimargaritomycetes</taxon>
        <taxon>Dimargaritales</taxon>
        <taxon>Dimargaritaceae</taxon>
        <taxon>Tieghemiomyces</taxon>
    </lineage>
</organism>
<accession>A0A9W8AD34</accession>
<dbReference type="NCBIfam" id="TIGR01031">
    <property type="entry name" value="rpmF_bact"/>
    <property type="match status" value="1"/>
</dbReference>
<keyword evidence="6" id="KW-0687">Ribonucleoprotein</keyword>
<evidence type="ECO:0000256" key="5">
    <source>
        <dbReference type="ARBA" id="ARBA00023128"/>
    </source>
</evidence>
<dbReference type="InterPro" id="IPR011332">
    <property type="entry name" value="Ribosomal_zn-bd"/>
</dbReference>
<dbReference type="Pfam" id="PF01783">
    <property type="entry name" value="Ribosomal_L32p"/>
    <property type="match status" value="1"/>
</dbReference>
<evidence type="ECO:0000256" key="4">
    <source>
        <dbReference type="ARBA" id="ARBA00022980"/>
    </source>
</evidence>
<dbReference type="InterPro" id="IPR002677">
    <property type="entry name" value="Ribosomal_bL32"/>
</dbReference>
<dbReference type="Proteomes" id="UP001150569">
    <property type="component" value="Unassembled WGS sequence"/>
</dbReference>
<comment type="subcellular location">
    <subcellularLocation>
        <location evidence="1">Mitochondrion</location>
    </subcellularLocation>
</comment>
<gene>
    <name evidence="8" type="ORF">IWQ60_002011</name>
</gene>
<dbReference type="PANTHER" id="PTHR21026">
    <property type="entry name" value="39S RIBOSOMAL PROTEIN L32, MITOCHONDRIAL"/>
    <property type="match status" value="1"/>
</dbReference>
<dbReference type="InterPro" id="IPR051991">
    <property type="entry name" value="Mitoribosomal_protein_bL32"/>
</dbReference>
<evidence type="ECO:0000256" key="2">
    <source>
        <dbReference type="ARBA" id="ARBA00008560"/>
    </source>
</evidence>
<dbReference type="OrthoDB" id="2014905at2759"/>
<evidence type="ECO:0000256" key="7">
    <source>
        <dbReference type="ARBA" id="ARBA00039935"/>
    </source>
</evidence>
<keyword evidence="5" id="KW-0496">Mitochondrion</keyword>
<reference evidence="8" key="1">
    <citation type="submission" date="2022-07" db="EMBL/GenBank/DDBJ databases">
        <title>Phylogenomic reconstructions and comparative analyses of Kickxellomycotina fungi.</title>
        <authorList>
            <person name="Reynolds N.K."/>
            <person name="Stajich J.E."/>
            <person name="Barry K."/>
            <person name="Grigoriev I.V."/>
            <person name="Crous P."/>
            <person name="Smith M.E."/>
        </authorList>
    </citation>
    <scope>NUCLEOTIDE SEQUENCE</scope>
    <source>
        <strain evidence="8">RSA 861</strain>
    </source>
</reference>
<dbReference type="EMBL" id="JANBPT010000071">
    <property type="protein sequence ID" value="KAJ1928493.1"/>
    <property type="molecule type" value="Genomic_DNA"/>
</dbReference>
<dbReference type="SUPFAM" id="SSF57829">
    <property type="entry name" value="Zn-binding ribosomal proteins"/>
    <property type="match status" value="1"/>
</dbReference>
<dbReference type="GO" id="GO:0006412">
    <property type="term" value="P:translation"/>
    <property type="evidence" value="ECO:0007669"/>
    <property type="project" value="InterPro"/>
</dbReference>
<comment type="similarity">
    <text evidence="2">Belongs to the bacterial ribosomal protein bL32 family.</text>
</comment>
<dbReference type="PANTHER" id="PTHR21026:SF2">
    <property type="entry name" value="LARGE RIBOSOMAL SUBUNIT PROTEIN BL32M"/>
    <property type="match status" value="1"/>
</dbReference>
<evidence type="ECO:0000313" key="9">
    <source>
        <dbReference type="Proteomes" id="UP001150569"/>
    </source>
</evidence>
<sequence>MSALTRSGTLARAVRTLPVQTRSFTLASSTGTLTPSLWAGIQSYGESLRQRVGQFLEEAILRAVPKKHTTHSRRRMRDSNKAIKDRKDINKCPACGRNKLMHHLCLYCYGDIKTKFQQFKKDTGLL</sequence>
<keyword evidence="3" id="KW-0809">Transit peptide</keyword>
<dbReference type="AlphaFoldDB" id="A0A9W8AD34"/>
<evidence type="ECO:0000256" key="1">
    <source>
        <dbReference type="ARBA" id="ARBA00004173"/>
    </source>
</evidence>
<evidence type="ECO:0000256" key="6">
    <source>
        <dbReference type="ARBA" id="ARBA00023274"/>
    </source>
</evidence>